<evidence type="ECO:0000313" key="2">
    <source>
        <dbReference type="Proteomes" id="UP001168877"/>
    </source>
</evidence>
<accession>A0AA39W915</accession>
<keyword evidence="2" id="KW-1185">Reference proteome</keyword>
<name>A0AA39W915_ACESA</name>
<reference evidence="1" key="2">
    <citation type="submission" date="2023-06" db="EMBL/GenBank/DDBJ databases">
        <authorList>
            <person name="Swenson N.G."/>
            <person name="Wegrzyn J.L."/>
            <person name="Mcevoy S.L."/>
        </authorList>
    </citation>
    <scope>NUCLEOTIDE SEQUENCE</scope>
    <source>
        <strain evidence="1">NS2018</strain>
        <tissue evidence="1">Leaf</tissue>
    </source>
</reference>
<organism evidence="1 2">
    <name type="scientific">Acer saccharum</name>
    <name type="common">Sugar maple</name>
    <dbReference type="NCBI Taxonomy" id="4024"/>
    <lineage>
        <taxon>Eukaryota</taxon>
        <taxon>Viridiplantae</taxon>
        <taxon>Streptophyta</taxon>
        <taxon>Embryophyta</taxon>
        <taxon>Tracheophyta</taxon>
        <taxon>Spermatophyta</taxon>
        <taxon>Magnoliopsida</taxon>
        <taxon>eudicotyledons</taxon>
        <taxon>Gunneridae</taxon>
        <taxon>Pentapetalae</taxon>
        <taxon>rosids</taxon>
        <taxon>malvids</taxon>
        <taxon>Sapindales</taxon>
        <taxon>Sapindaceae</taxon>
        <taxon>Hippocastanoideae</taxon>
        <taxon>Acereae</taxon>
        <taxon>Acer</taxon>
    </lineage>
</organism>
<comment type="caution">
    <text evidence="1">The sequence shown here is derived from an EMBL/GenBank/DDBJ whole genome shotgun (WGS) entry which is preliminary data.</text>
</comment>
<reference evidence="1" key="1">
    <citation type="journal article" date="2022" name="Plant J.">
        <title>Strategies of tolerance reflected in two North American maple genomes.</title>
        <authorList>
            <person name="McEvoy S.L."/>
            <person name="Sezen U.U."/>
            <person name="Trouern-Trend A."/>
            <person name="McMahon S.M."/>
            <person name="Schaberg P.G."/>
            <person name="Yang J."/>
            <person name="Wegrzyn J.L."/>
            <person name="Swenson N.G."/>
        </authorList>
    </citation>
    <scope>NUCLEOTIDE SEQUENCE</scope>
    <source>
        <strain evidence="1">NS2018</strain>
    </source>
</reference>
<proteinExistence type="predicted"/>
<dbReference type="AlphaFoldDB" id="A0AA39W915"/>
<protein>
    <submittedName>
        <fullName evidence="1">Uncharacterized protein</fullName>
    </submittedName>
</protein>
<gene>
    <name evidence="1" type="ORF">LWI29_030463</name>
</gene>
<dbReference type="Proteomes" id="UP001168877">
    <property type="component" value="Unassembled WGS sequence"/>
</dbReference>
<dbReference type="EMBL" id="JAUESC010000001">
    <property type="protein sequence ID" value="KAK0608427.1"/>
    <property type="molecule type" value="Genomic_DNA"/>
</dbReference>
<evidence type="ECO:0000313" key="1">
    <source>
        <dbReference type="EMBL" id="KAK0608427.1"/>
    </source>
</evidence>
<sequence length="120" mass="12885">MEKRVDGGGGGGGGGDGHHVHKLPSSFFKYDNVRCYTTDSDTEDEKPNEHDYPSTLDDTFVGVEASGTGLSCNIAFRTYLPQLPLSLLHFLILNSVVEAGVFINDFSSPNKSAFQAGRTG</sequence>